<dbReference type="Pfam" id="PF13556">
    <property type="entry name" value="HTH_30"/>
    <property type="match status" value="1"/>
</dbReference>
<feature type="domain" description="Purine catabolism PurC-like" evidence="1">
    <location>
        <begin position="7"/>
        <end position="123"/>
    </location>
</feature>
<accession>A0A679GJ66</accession>
<dbReference type="InterPro" id="IPR042070">
    <property type="entry name" value="PucR_C-HTH_sf"/>
</dbReference>
<gene>
    <name evidence="3" type="ORF">PtoMrB4_54580</name>
</gene>
<evidence type="ECO:0000313" key="3">
    <source>
        <dbReference type="EMBL" id="BCA31481.1"/>
    </source>
</evidence>
<dbReference type="RefSeq" id="WP_172434964.1">
    <property type="nucleotide sequence ID" value="NZ_AP022642.1"/>
</dbReference>
<dbReference type="Pfam" id="PF07905">
    <property type="entry name" value="PucR"/>
    <property type="match status" value="1"/>
</dbReference>
<dbReference type="EMBL" id="AP022642">
    <property type="protein sequence ID" value="BCA31481.1"/>
    <property type="molecule type" value="Genomic_DNA"/>
</dbReference>
<proteinExistence type="predicted"/>
<evidence type="ECO:0000313" key="4">
    <source>
        <dbReference type="Proteomes" id="UP000501237"/>
    </source>
</evidence>
<evidence type="ECO:0000259" key="1">
    <source>
        <dbReference type="Pfam" id="PF07905"/>
    </source>
</evidence>
<feature type="domain" description="PucR C-terminal helix-turn-helix" evidence="2">
    <location>
        <begin position="431"/>
        <end position="489"/>
    </location>
</feature>
<name>A0A679GJ66_9GAMM</name>
<dbReference type="InterPro" id="IPR051448">
    <property type="entry name" value="CdaR-like_regulators"/>
</dbReference>
<dbReference type="PANTHER" id="PTHR33744:SF1">
    <property type="entry name" value="DNA-BINDING TRANSCRIPTIONAL ACTIVATOR ADER"/>
    <property type="match status" value="1"/>
</dbReference>
<evidence type="ECO:0000259" key="2">
    <source>
        <dbReference type="Pfam" id="PF13556"/>
    </source>
</evidence>
<sequence length="498" mass="54626">MPFTLRELLTLPALRSRLVSGAAGLDRPVRWAHVCELPDPTEWLGEGDLLMSTGLGIPAAPSEQRRYVQRLMEAGLAGLMIGEDMQAPADLAALCDAAECLGFPLVFTEYGVPFAAVTRAIADAGRSIERERHLALQRIYETARLSLGGLGLAPLLARLEKDVAAALHLIDSRTLSPWDEALPALAESARLTIRQTRAHGRTGLSPMLQRYPHPDGEMLGMALPSKPDCLLVVRAGELPDYALLHHLLAIVGIELERMHVESERRLRLGSELLDDLLNGRAASHQAEQRLQALMPGLPLTALQLCIARMPLEDAPGREDILQRWGQRGLLRIQGHEIVLLQPAERIGELQAELGAELGASNPVERPERFADALREARLALAHAGPLMPLILYATLGPGAPWLPRSLDEAERTARQTLGPLLEQERAQGAPLLHSLQVFLEENRSWQAAAQRLHVHKQTLVYRMRRIEAITGRSLDSTEDVTVLWLALRAARLAGIGPS</sequence>
<dbReference type="KEGG" id="poj:PtoMrB4_54580"/>
<dbReference type="GeneID" id="57400684"/>
<dbReference type="PANTHER" id="PTHR33744">
    <property type="entry name" value="CARBOHYDRATE DIACID REGULATOR"/>
    <property type="match status" value="1"/>
</dbReference>
<reference evidence="3 4" key="1">
    <citation type="journal article" date="2020" name="Microbiol. Resour. Announc.">
        <title>Complete genome sequence of Pseudomonas otitidis strain MrB4, isolated from Lake Biwa in Japan.</title>
        <authorList>
            <person name="Miyazaki K."/>
            <person name="Hase E."/>
            <person name="Maruya T."/>
        </authorList>
    </citation>
    <scope>NUCLEOTIDE SEQUENCE [LARGE SCALE GENOMIC DNA]</scope>
    <source>
        <strain evidence="3 4">MrB4</strain>
    </source>
</reference>
<dbReference type="InterPro" id="IPR025736">
    <property type="entry name" value="PucR_C-HTH_dom"/>
</dbReference>
<protein>
    <recommendedName>
        <fullName evidence="5">PucR family transcriptional regulator</fullName>
    </recommendedName>
</protein>
<organism evidence="3 4">
    <name type="scientific">Metapseudomonas otitidis</name>
    <dbReference type="NCBI Taxonomy" id="319939"/>
    <lineage>
        <taxon>Bacteria</taxon>
        <taxon>Pseudomonadati</taxon>
        <taxon>Pseudomonadota</taxon>
        <taxon>Gammaproteobacteria</taxon>
        <taxon>Pseudomonadales</taxon>
        <taxon>Pseudomonadaceae</taxon>
        <taxon>Metapseudomonas</taxon>
    </lineage>
</organism>
<dbReference type="AlphaFoldDB" id="A0A679GJ66"/>
<evidence type="ECO:0008006" key="5">
    <source>
        <dbReference type="Google" id="ProtNLM"/>
    </source>
</evidence>
<dbReference type="InterPro" id="IPR012914">
    <property type="entry name" value="PucR_dom"/>
</dbReference>
<dbReference type="Gene3D" id="1.10.10.2840">
    <property type="entry name" value="PucR C-terminal helix-turn-helix domain"/>
    <property type="match status" value="1"/>
</dbReference>
<dbReference type="Proteomes" id="UP000501237">
    <property type="component" value="Chromosome"/>
</dbReference>